<evidence type="ECO:0000259" key="2">
    <source>
        <dbReference type="Pfam" id="PF02543"/>
    </source>
</evidence>
<organism evidence="3 4">
    <name type="scientific">Streptosporangium nondiastaticum</name>
    <dbReference type="NCBI Taxonomy" id="35764"/>
    <lineage>
        <taxon>Bacteria</taxon>
        <taxon>Bacillati</taxon>
        <taxon>Actinomycetota</taxon>
        <taxon>Actinomycetes</taxon>
        <taxon>Streptosporangiales</taxon>
        <taxon>Streptosporangiaceae</taxon>
        <taxon>Streptosporangium</taxon>
    </lineage>
</organism>
<feature type="region of interest" description="Disordered" evidence="1">
    <location>
        <begin position="143"/>
        <end position="191"/>
    </location>
</feature>
<gene>
    <name evidence="3" type="ORF">B7P34_09090</name>
</gene>
<evidence type="ECO:0000313" key="4">
    <source>
        <dbReference type="Proteomes" id="UP000242427"/>
    </source>
</evidence>
<dbReference type="InterPro" id="IPR003696">
    <property type="entry name" value="Carbtransf_dom"/>
</dbReference>
<evidence type="ECO:0000313" key="3">
    <source>
        <dbReference type="EMBL" id="PSJ29088.1"/>
    </source>
</evidence>
<comment type="caution">
    <text evidence="3">The sequence shown here is derived from an EMBL/GenBank/DDBJ whole genome shotgun (WGS) entry which is preliminary data.</text>
</comment>
<dbReference type="EMBL" id="PXWG01000014">
    <property type="protein sequence ID" value="PSJ29088.1"/>
    <property type="molecule type" value="Genomic_DNA"/>
</dbReference>
<proteinExistence type="predicted"/>
<reference evidence="3 4" key="1">
    <citation type="submission" date="2018-03" db="EMBL/GenBank/DDBJ databases">
        <title>Chitinolytic properties of Streptosporangium nondiastaticum TBG75A20.</title>
        <authorList>
            <person name="Gayathri V."/>
            <person name="Shiburaj S."/>
        </authorList>
    </citation>
    <scope>NUCLEOTIDE SEQUENCE [LARGE SCALE GENOMIC DNA]</scope>
    <source>
        <strain evidence="3 4">TBG75A20</strain>
    </source>
</reference>
<feature type="compositionally biased region" description="Basic residues" evidence="1">
    <location>
        <begin position="1"/>
        <end position="16"/>
    </location>
</feature>
<accession>A0A9X7JSE8</accession>
<feature type="region of interest" description="Disordered" evidence="1">
    <location>
        <begin position="1"/>
        <end position="35"/>
    </location>
</feature>
<evidence type="ECO:0000256" key="1">
    <source>
        <dbReference type="SAM" id="MobiDB-lite"/>
    </source>
</evidence>
<name>A0A9X7JSE8_9ACTN</name>
<keyword evidence="4" id="KW-1185">Reference proteome</keyword>
<dbReference type="Pfam" id="PF02543">
    <property type="entry name" value="Carbam_trans_N"/>
    <property type="match status" value="1"/>
</dbReference>
<dbReference type="GO" id="GO:0003824">
    <property type="term" value="F:catalytic activity"/>
    <property type="evidence" value="ECO:0007669"/>
    <property type="project" value="InterPro"/>
</dbReference>
<feature type="domain" description="Carbamoyltransferase" evidence="2">
    <location>
        <begin position="32"/>
        <end position="70"/>
    </location>
</feature>
<sequence>MHTAGRRRFRTAHGSRRLPDERIRAPPGEPVGGVAHNSSLNGLLLRSGRFEEIFVHPVSHNAGAAEGAALTAAQQLGPSRPGAGGRPGRPRMRSAGVGPGLGTAPEIEVQLTAWRDLVEYSRPADIVAESARLPAGGLRAGLGPGPVRVRAPGARQPQHPHRPVAAGNKQRNKRQARAVPAVAGQVLPAAT</sequence>
<dbReference type="Proteomes" id="UP000242427">
    <property type="component" value="Unassembled WGS sequence"/>
</dbReference>
<dbReference type="Gene3D" id="3.30.420.40">
    <property type="match status" value="1"/>
</dbReference>
<dbReference type="AlphaFoldDB" id="A0A9X7JSE8"/>
<protein>
    <recommendedName>
        <fullName evidence="2">Carbamoyltransferase domain-containing protein</fullName>
    </recommendedName>
</protein>